<evidence type="ECO:0000256" key="1">
    <source>
        <dbReference type="ARBA" id="ARBA00022475"/>
    </source>
</evidence>
<keyword evidence="2 5" id="KW-0812">Transmembrane</keyword>
<dbReference type="PANTHER" id="PTHR37815:SF3">
    <property type="entry name" value="UPF0397 PROTEIN SPR0429"/>
    <property type="match status" value="1"/>
</dbReference>
<dbReference type="InterPro" id="IPR022914">
    <property type="entry name" value="UPF0397"/>
</dbReference>
<gene>
    <name evidence="6" type="ORF">FYJ50_03530</name>
</gene>
<dbReference type="HAMAP" id="MF_01572">
    <property type="entry name" value="UPF0397"/>
    <property type="match status" value="1"/>
</dbReference>
<comment type="caution">
    <text evidence="6">The sequence shown here is derived from an EMBL/GenBank/DDBJ whole genome shotgun (WGS) entry which is preliminary data.</text>
</comment>
<evidence type="ECO:0000313" key="7">
    <source>
        <dbReference type="Proteomes" id="UP000470082"/>
    </source>
</evidence>
<proteinExistence type="inferred from homology"/>
<dbReference type="AlphaFoldDB" id="A0A7X2N2B7"/>
<feature type="transmembrane region" description="Helical" evidence="5">
    <location>
        <begin position="12"/>
        <end position="30"/>
    </location>
</feature>
<comment type="subcellular location">
    <subcellularLocation>
        <location evidence="5">Cell membrane</location>
        <topology evidence="5">Multi-pass membrane protein</topology>
    </subcellularLocation>
</comment>
<keyword evidence="3 5" id="KW-1133">Transmembrane helix</keyword>
<name>A0A7X2N2B7_9FIRM</name>
<dbReference type="EMBL" id="VUMM01000004">
    <property type="protein sequence ID" value="MSS01184.1"/>
    <property type="molecule type" value="Genomic_DNA"/>
</dbReference>
<feature type="transmembrane region" description="Helical" evidence="5">
    <location>
        <begin position="111"/>
        <end position="132"/>
    </location>
</feature>
<dbReference type="Pfam" id="PF07155">
    <property type="entry name" value="ECF-ribofla_trS"/>
    <property type="match status" value="1"/>
</dbReference>
<sequence length="183" mass="19452">MKKSLFSTKTMVATALGAALFMVLFMFVKVPSPVPETNLQIAYGISAFFAAVYGPVAGFLIAFIGHALSDFLSYGSPWWSWVVASGISALVCGLAYFKINTEGKVSTKDLLVFNVFAILGCAIAWVVVAPVLDIVIYGEPVNLVFVQGGIAFVMDAIVSCVIGSILLLTYSSTRSSKGSLTKE</sequence>
<evidence type="ECO:0000256" key="5">
    <source>
        <dbReference type="HAMAP-Rule" id="MF_01572"/>
    </source>
</evidence>
<comment type="similarity">
    <text evidence="5">Belongs to the UPF0397 family.</text>
</comment>
<protein>
    <recommendedName>
        <fullName evidence="5">UPF0397 protein FYJ50_03530</fullName>
    </recommendedName>
</protein>
<dbReference type="PANTHER" id="PTHR37815">
    <property type="entry name" value="UPF0397 PROTEIN BC_2624-RELATED"/>
    <property type="match status" value="1"/>
</dbReference>
<evidence type="ECO:0000313" key="6">
    <source>
        <dbReference type="EMBL" id="MSS01184.1"/>
    </source>
</evidence>
<keyword evidence="1 5" id="KW-1003">Cell membrane</keyword>
<keyword evidence="7" id="KW-1185">Reference proteome</keyword>
<feature type="transmembrane region" description="Helical" evidence="5">
    <location>
        <begin position="78"/>
        <end position="99"/>
    </location>
</feature>
<organism evidence="6 7">
    <name type="scientific">Floccifex porci</name>
    <dbReference type="NCBI Taxonomy" id="2606629"/>
    <lineage>
        <taxon>Bacteria</taxon>
        <taxon>Bacillati</taxon>
        <taxon>Bacillota</taxon>
        <taxon>Erysipelotrichia</taxon>
        <taxon>Erysipelotrichales</taxon>
        <taxon>Erysipelotrichaceae</taxon>
        <taxon>Floccifex</taxon>
    </lineage>
</organism>
<accession>A0A7X2N2B7</accession>
<dbReference type="Proteomes" id="UP000470082">
    <property type="component" value="Unassembled WGS sequence"/>
</dbReference>
<evidence type="ECO:0000256" key="2">
    <source>
        <dbReference type="ARBA" id="ARBA00022692"/>
    </source>
</evidence>
<evidence type="ECO:0000256" key="3">
    <source>
        <dbReference type="ARBA" id="ARBA00022989"/>
    </source>
</evidence>
<dbReference type="RefSeq" id="WP_154459652.1">
    <property type="nucleotide sequence ID" value="NZ_VUMM01000004.1"/>
</dbReference>
<evidence type="ECO:0000256" key="4">
    <source>
        <dbReference type="ARBA" id="ARBA00023136"/>
    </source>
</evidence>
<dbReference type="Gene3D" id="1.10.1760.20">
    <property type="match status" value="1"/>
</dbReference>
<dbReference type="GO" id="GO:0005886">
    <property type="term" value="C:plasma membrane"/>
    <property type="evidence" value="ECO:0007669"/>
    <property type="project" value="UniProtKB-SubCell"/>
</dbReference>
<reference evidence="6 7" key="1">
    <citation type="submission" date="2019-08" db="EMBL/GenBank/DDBJ databases">
        <title>In-depth cultivation of the pig gut microbiome towards novel bacterial diversity and tailored functional studies.</title>
        <authorList>
            <person name="Wylensek D."/>
            <person name="Hitch T.C.A."/>
            <person name="Clavel T."/>
        </authorList>
    </citation>
    <scope>NUCLEOTIDE SEQUENCE [LARGE SCALE GENOMIC DNA]</scope>
    <source>
        <strain evidence="6 7">LKV-178-WT-2G</strain>
    </source>
</reference>
<dbReference type="InterPro" id="IPR009825">
    <property type="entry name" value="ECF_substrate-spec-like"/>
</dbReference>
<dbReference type="NCBIfam" id="NF010182">
    <property type="entry name" value="PRK13661.1"/>
    <property type="match status" value="1"/>
</dbReference>
<feature type="transmembrane region" description="Helical" evidence="5">
    <location>
        <begin position="144"/>
        <end position="170"/>
    </location>
</feature>
<keyword evidence="4 5" id="KW-0472">Membrane</keyword>
<feature type="transmembrane region" description="Helical" evidence="5">
    <location>
        <begin position="42"/>
        <end position="66"/>
    </location>
</feature>